<keyword evidence="3" id="KW-1185">Reference proteome</keyword>
<dbReference type="SUPFAM" id="SSF56784">
    <property type="entry name" value="HAD-like"/>
    <property type="match status" value="1"/>
</dbReference>
<evidence type="ECO:0008006" key="4">
    <source>
        <dbReference type="Google" id="ProtNLM"/>
    </source>
</evidence>
<dbReference type="OMA" id="MAPIIHA"/>
<dbReference type="NCBIfam" id="TIGR01675">
    <property type="entry name" value="plant-AP"/>
    <property type="match status" value="1"/>
</dbReference>
<dbReference type="InterPro" id="IPR036412">
    <property type="entry name" value="HAD-like_sf"/>
</dbReference>
<dbReference type="Gene3D" id="3.40.50.1000">
    <property type="entry name" value="HAD superfamily/HAD-like"/>
    <property type="match status" value="1"/>
</dbReference>
<evidence type="ECO:0000256" key="1">
    <source>
        <dbReference type="ARBA" id="ARBA00022729"/>
    </source>
</evidence>
<dbReference type="Proteomes" id="UP000594261">
    <property type="component" value="Chromosome 5"/>
</dbReference>
<dbReference type="InParanoid" id="A0A7N2R4F6"/>
<organism evidence="2 3">
    <name type="scientific">Quercus lobata</name>
    <name type="common">Valley oak</name>
    <dbReference type="NCBI Taxonomy" id="97700"/>
    <lineage>
        <taxon>Eukaryota</taxon>
        <taxon>Viridiplantae</taxon>
        <taxon>Streptophyta</taxon>
        <taxon>Embryophyta</taxon>
        <taxon>Tracheophyta</taxon>
        <taxon>Spermatophyta</taxon>
        <taxon>Magnoliopsida</taxon>
        <taxon>eudicotyledons</taxon>
        <taxon>Gunneridae</taxon>
        <taxon>Pentapetalae</taxon>
        <taxon>rosids</taxon>
        <taxon>fabids</taxon>
        <taxon>Fagales</taxon>
        <taxon>Fagaceae</taxon>
        <taxon>Quercus</taxon>
    </lineage>
</organism>
<dbReference type="Gramene" id="QL05p019604:mrna">
    <property type="protein sequence ID" value="QL05p019604:mrna"/>
    <property type="gene ID" value="QL05p019604"/>
</dbReference>
<name>A0A7N2R4F6_QUELO</name>
<dbReference type="InterPro" id="IPR023214">
    <property type="entry name" value="HAD_sf"/>
</dbReference>
<sequence length="321" mass="36268">MYGYHEMSKLPLSGHSSFFMSHYIVVAPRRGTGLNILVHHDQGNHASKMRMLLLFFLATVVVSSSQGSDLGLSYHIHLLRPQSGNKVPGLSCLSWRLGVETRNIIGWTTVPKECEGYVGHYMLGYQYREDSKVVTNQAIVYAQSLKLKGDGKDLWVFDIDETTLSNLPYYAEHGFGMTMGRADLNPSSPNKRKVQPYNSTLFNQWVITAKAPALPESMKLYKTLLSLGIKVVFLTGRSEEQRTVTTNNLNHVGFHTWEKLILKASSYKGKTAVEYKSTERKKLEKNGYRIIGNIGDQWSDLMGTPTGNRTFKLPDPMYYIT</sequence>
<dbReference type="CDD" id="cd07535">
    <property type="entry name" value="HAD_VSP"/>
    <property type="match status" value="1"/>
</dbReference>
<protein>
    <recommendedName>
        <fullName evidence="4">Acid phosphatase</fullName>
    </recommendedName>
</protein>
<reference evidence="2" key="2">
    <citation type="submission" date="2021-01" db="UniProtKB">
        <authorList>
            <consortium name="EnsemblPlants"/>
        </authorList>
    </citation>
    <scope>IDENTIFICATION</scope>
</reference>
<keyword evidence="1" id="KW-0732">Signal</keyword>
<evidence type="ECO:0000313" key="3">
    <source>
        <dbReference type="Proteomes" id="UP000594261"/>
    </source>
</evidence>
<dbReference type="EMBL" id="LRBV02000005">
    <property type="status" value="NOT_ANNOTATED_CDS"/>
    <property type="molecule type" value="Genomic_DNA"/>
</dbReference>
<dbReference type="PANTHER" id="PTHR31284">
    <property type="entry name" value="ACID PHOSPHATASE-LIKE PROTEIN"/>
    <property type="match status" value="1"/>
</dbReference>
<dbReference type="AlphaFoldDB" id="A0A7N2R4F6"/>
<dbReference type="InterPro" id="IPR010028">
    <property type="entry name" value="Acid_phosphatase_pln"/>
</dbReference>
<proteinExistence type="predicted"/>
<dbReference type="EnsemblPlants" id="QL05p019604:mrna">
    <property type="protein sequence ID" value="QL05p019604:mrna"/>
    <property type="gene ID" value="QL05p019604"/>
</dbReference>
<dbReference type="PANTHER" id="PTHR31284:SF19">
    <property type="entry name" value="VEGETATIVE STORAGE PROTEIN 1-RELATED"/>
    <property type="match status" value="1"/>
</dbReference>
<dbReference type="InterPro" id="IPR005519">
    <property type="entry name" value="Acid_phosphat_B-like"/>
</dbReference>
<accession>A0A7N2R4F6</accession>
<reference evidence="2 3" key="1">
    <citation type="journal article" date="2016" name="G3 (Bethesda)">
        <title>First Draft Assembly and Annotation of the Genome of a California Endemic Oak Quercus lobata Nee (Fagaceae).</title>
        <authorList>
            <person name="Sork V.L."/>
            <person name="Fitz-Gibbon S.T."/>
            <person name="Puiu D."/>
            <person name="Crepeau M."/>
            <person name="Gugger P.F."/>
            <person name="Sherman R."/>
            <person name="Stevens K."/>
            <person name="Langley C.H."/>
            <person name="Pellegrini M."/>
            <person name="Salzberg S.L."/>
        </authorList>
    </citation>
    <scope>NUCLEOTIDE SEQUENCE [LARGE SCALE GENOMIC DNA]</scope>
    <source>
        <strain evidence="2 3">cv. SW786</strain>
    </source>
</reference>
<dbReference type="Pfam" id="PF03767">
    <property type="entry name" value="Acid_phosphat_B"/>
    <property type="match status" value="1"/>
</dbReference>
<evidence type="ECO:0000313" key="2">
    <source>
        <dbReference type="EnsemblPlants" id="QL05p019604:mrna"/>
    </source>
</evidence>
<dbReference type="GO" id="GO:0003993">
    <property type="term" value="F:acid phosphatase activity"/>
    <property type="evidence" value="ECO:0007669"/>
    <property type="project" value="InterPro"/>
</dbReference>